<gene>
    <name evidence="2" type="ORF">SLAVMIC_00047</name>
</gene>
<accession>A0A8D9CBK6</accession>
<evidence type="ECO:0000313" key="2">
    <source>
        <dbReference type="EMBL" id="CAG7579715.1"/>
    </source>
</evidence>
<feature type="transmembrane region" description="Helical" evidence="1">
    <location>
        <begin position="55"/>
        <end position="81"/>
    </location>
</feature>
<keyword evidence="1" id="KW-0472">Membrane</keyword>
<feature type="transmembrane region" description="Helical" evidence="1">
    <location>
        <begin position="7"/>
        <end position="26"/>
    </location>
</feature>
<dbReference type="EMBL" id="OU342829">
    <property type="protein sequence ID" value="CAG7579715.1"/>
    <property type="molecule type" value="Genomic_DNA"/>
</dbReference>
<sequence>MGIEMGIFGYCVIGWYVLALLIWIIYGGLGAIGENKKDIKERKETLELMPWSLRLFSHILTFIYFFITITITPLLPILMLFKKKKNV</sequence>
<protein>
    <submittedName>
        <fullName evidence="2">Uncharacterized protein</fullName>
    </submittedName>
</protein>
<proteinExistence type="predicted"/>
<reference evidence="2" key="1">
    <citation type="submission" date="2021-06" db="EMBL/GenBank/DDBJ databases">
        <authorList>
            <person name="Gannon L."/>
            <person name="Redgwell R T."/>
            <person name="Michniewski S."/>
            <person name="Harrison D C."/>
            <person name="Millard A."/>
        </authorList>
    </citation>
    <scope>NUCLEOTIDE SEQUENCE</scope>
</reference>
<keyword evidence="1" id="KW-1133">Transmembrane helix</keyword>
<name>A0A8D9CBK6_9VIRU</name>
<organism evidence="2">
    <name type="scientific">uncultured marine phage</name>
    <dbReference type="NCBI Taxonomy" id="707152"/>
    <lineage>
        <taxon>Viruses</taxon>
        <taxon>environmental samples</taxon>
    </lineage>
</organism>
<keyword evidence="1" id="KW-0812">Transmembrane</keyword>
<evidence type="ECO:0000256" key="1">
    <source>
        <dbReference type="SAM" id="Phobius"/>
    </source>
</evidence>